<evidence type="ECO:0000313" key="2">
    <source>
        <dbReference type="EMBL" id="MFC5479645.1"/>
    </source>
</evidence>
<evidence type="ECO:0000313" key="3">
    <source>
        <dbReference type="Proteomes" id="UP001596101"/>
    </source>
</evidence>
<organism evidence="2 3">
    <name type="scientific">Massilia suwonensis</name>
    <dbReference type="NCBI Taxonomy" id="648895"/>
    <lineage>
        <taxon>Bacteria</taxon>
        <taxon>Pseudomonadati</taxon>
        <taxon>Pseudomonadota</taxon>
        <taxon>Betaproteobacteria</taxon>
        <taxon>Burkholderiales</taxon>
        <taxon>Oxalobacteraceae</taxon>
        <taxon>Telluria group</taxon>
        <taxon>Massilia</taxon>
    </lineage>
</organism>
<dbReference type="EMBL" id="JBHSMR010000013">
    <property type="protein sequence ID" value="MFC5479645.1"/>
    <property type="molecule type" value="Genomic_DNA"/>
</dbReference>
<dbReference type="RefSeq" id="WP_379757509.1">
    <property type="nucleotide sequence ID" value="NZ_JBHSMR010000013.1"/>
</dbReference>
<keyword evidence="3" id="KW-1185">Reference proteome</keyword>
<keyword evidence="1" id="KW-0732">Signal</keyword>
<dbReference type="Proteomes" id="UP001596101">
    <property type="component" value="Unassembled WGS sequence"/>
</dbReference>
<comment type="caution">
    <text evidence="2">The sequence shown here is derived from an EMBL/GenBank/DDBJ whole genome shotgun (WGS) entry which is preliminary data.</text>
</comment>
<feature type="signal peptide" evidence="1">
    <location>
        <begin position="1"/>
        <end position="21"/>
    </location>
</feature>
<evidence type="ECO:0000256" key="1">
    <source>
        <dbReference type="SAM" id="SignalP"/>
    </source>
</evidence>
<reference evidence="3" key="1">
    <citation type="journal article" date="2019" name="Int. J. Syst. Evol. Microbiol.">
        <title>The Global Catalogue of Microorganisms (GCM) 10K type strain sequencing project: providing services to taxonomists for standard genome sequencing and annotation.</title>
        <authorList>
            <consortium name="The Broad Institute Genomics Platform"/>
            <consortium name="The Broad Institute Genome Sequencing Center for Infectious Disease"/>
            <person name="Wu L."/>
            <person name="Ma J."/>
        </authorList>
    </citation>
    <scope>NUCLEOTIDE SEQUENCE [LARGE SCALE GENOMIC DNA]</scope>
    <source>
        <strain evidence="3">CCUG 43111</strain>
    </source>
</reference>
<name>A0ABW0MPA3_9BURK</name>
<proteinExistence type="predicted"/>
<feature type="chain" id="PRO_5045496371" evidence="1">
    <location>
        <begin position="22"/>
        <end position="381"/>
    </location>
</feature>
<sequence length="381" mass="41391">MRWGRAACIGALAVWMGAAGAALPAPTEEDQAMANELQHLLTRSFALPQDVKLDPELRSAADALAAAHLERMKPQLLSWVQEERSVQAGADGKARSTDVFYAATARLLNELAYWHIEPGDAEYEAATLDAIRQSPSVCLTGQEALFVDYSSRILRLQAMPAARRQAALASEARLLERWGKPRQAALPWPKLPPQDAAMGAVVQLLDGGERPPLALPPALSSRLLSARAAYRELPRETRCAFQRWWLQVGLAKGQPAGDVLNAFRYGTLVSAAERLAPTLPPTPAASANGLPPYPPLAARYDVTGVTMVWRRFDASGKHLLASVIERQVDVRGIRGMRPIAFEDTFDALATDHAIQTAGSGRTPLALRMVWRLPPPADGKKP</sequence>
<accession>A0ABW0MPA3</accession>
<protein>
    <submittedName>
        <fullName evidence="2">Uncharacterized protein</fullName>
    </submittedName>
</protein>
<gene>
    <name evidence="2" type="ORF">ACFPQ5_15720</name>
</gene>